<dbReference type="SUPFAM" id="SSF89392">
    <property type="entry name" value="Prokaryotic lipoproteins and lipoprotein localization factors"/>
    <property type="match status" value="1"/>
</dbReference>
<evidence type="ECO:0000313" key="1">
    <source>
        <dbReference type="EMBL" id="TCO73157.1"/>
    </source>
</evidence>
<keyword evidence="2" id="KW-1185">Reference proteome</keyword>
<organism evidence="1 2">
    <name type="scientific">Marinisporobacter balticus</name>
    <dbReference type="NCBI Taxonomy" id="2018667"/>
    <lineage>
        <taxon>Bacteria</taxon>
        <taxon>Bacillati</taxon>
        <taxon>Bacillota</taxon>
        <taxon>Clostridia</taxon>
        <taxon>Peptostreptococcales</taxon>
        <taxon>Thermotaleaceae</taxon>
        <taxon>Marinisporobacter</taxon>
    </lineage>
</organism>
<dbReference type="InterPro" id="IPR052944">
    <property type="entry name" value="Sporulation_related"/>
</dbReference>
<dbReference type="AlphaFoldDB" id="A0A4R2KKY8"/>
<dbReference type="Proteomes" id="UP000294919">
    <property type="component" value="Unassembled WGS sequence"/>
</dbReference>
<dbReference type="PANTHER" id="PTHR37507">
    <property type="entry name" value="SPORULATION PROTEIN YDCC"/>
    <property type="match status" value="1"/>
</dbReference>
<comment type="caution">
    <text evidence="1">The sequence shown here is derived from an EMBL/GenBank/DDBJ whole genome shotgun (WGS) entry which is preliminary data.</text>
</comment>
<name>A0A4R2KKY8_9FIRM</name>
<gene>
    <name evidence="1" type="ORF">EV214_11659</name>
</gene>
<dbReference type="PROSITE" id="PS51257">
    <property type="entry name" value="PROKAR_LIPOPROTEIN"/>
    <property type="match status" value="1"/>
</dbReference>
<dbReference type="Pfam" id="PF03548">
    <property type="entry name" value="LolA"/>
    <property type="match status" value="1"/>
</dbReference>
<reference evidence="1 2" key="1">
    <citation type="submission" date="2019-03" db="EMBL/GenBank/DDBJ databases">
        <title>Genomic Encyclopedia of Type Strains, Phase IV (KMG-IV): sequencing the most valuable type-strain genomes for metagenomic binning, comparative biology and taxonomic classification.</title>
        <authorList>
            <person name="Goeker M."/>
        </authorList>
    </citation>
    <scope>NUCLEOTIDE SEQUENCE [LARGE SCALE GENOMIC DNA]</scope>
    <source>
        <strain evidence="1 2">DSM 102940</strain>
    </source>
</reference>
<dbReference type="InterPro" id="IPR029046">
    <property type="entry name" value="LolA/LolB/LppX"/>
</dbReference>
<evidence type="ECO:0000313" key="2">
    <source>
        <dbReference type="Proteomes" id="UP000294919"/>
    </source>
</evidence>
<dbReference type="RefSeq" id="WP_132245982.1">
    <property type="nucleotide sequence ID" value="NZ_SLWV01000016.1"/>
</dbReference>
<dbReference type="EMBL" id="SLWV01000016">
    <property type="protein sequence ID" value="TCO73157.1"/>
    <property type="molecule type" value="Genomic_DNA"/>
</dbReference>
<dbReference type="CDD" id="cd16325">
    <property type="entry name" value="LolA"/>
    <property type="match status" value="1"/>
</dbReference>
<accession>A0A4R2KKY8</accession>
<dbReference type="OrthoDB" id="2047841at2"/>
<dbReference type="PANTHER" id="PTHR37507:SF2">
    <property type="entry name" value="SPORULATION PROTEIN YDCC"/>
    <property type="match status" value="1"/>
</dbReference>
<sequence length="209" mass="24765">MKIRNIIGSILLLLLIAGCAPKTEQDLFYEVQKKLNKMESYSCQIEITSIGNKTPRTYKMQQWFEKPNKYKLEVTDPESLKGKITISNGNKAWIYHPEIEQVWEMKDFASSEEKNMFLGYFIKNCLNSENVDMIMKNLENEKYLVLDTDIPGNYVYFHKERLWVHVDSMKPYLLQVFDTKGEKRIEVKYNTFEYNPKLGNDFFQLTQSH</sequence>
<keyword evidence="1" id="KW-0449">Lipoprotein</keyword>
<protein>
    <submittedName>
        <fullName evidence="1">Outer membrane lipoprotein-sorting protein</fullName>
    </submittedName>
</protein>
<proteinExistence type="predicted"/>
<dbReference type="InterPro" id="IPR004564">
    <property type="entry name" value="OM_lipoprot_carrier_LolA-like"/>
</dbReference>
<dbReference type="Gene3D" id="2.50.20.10">
    <property type="entry name" value="Lipoprotein localisation LolA/LolB/LppX"/>
    <property type="match status" value="1"/>
</dbReference>